<dbReference type="AlphaFoldDB" id="U6M5P3"/>
<keyword evidence="3" id="KW-1185">Reference proteome</keyword>
<name>U6M5P3_EIMMA</name>
<dbReference type="VEuPathDB" id="ToxoDB:EMWEY_00021570"/>
<organism evidence="2 3">
    <name type="scientific">Eimeria maxima</name>
    <name type="common">Coccidian parasite</name>
    <dbReference type="NCBI Taxonomy" id="5804"/>
    <lineage>
        <taxon>Eukaryota</taxon>
        <taxon>Sar</taxon>
        <taxon>Alveolata</taxon>
        <taxon>Apicomplexa</taxon>
        <taxon>Conoidasida</taxon>
        <taxon>Coccidia</taxon>
        <taxon>Eucoccidiorida</taxon>
        <taxon>Eimeriorina</taxon>
        <taxon>Eimeriidae</taxon>
        <taxon>Eimeria</taxon>
    </lineage>
</organism>
<evidence type="ECO:0000313" key="2">
    <source>
        <dbReference type="EMBL" id="CDJ59351.1"/>
    </source>
</evidence>
<dbReference type="OrthoDB" id="348585at2759"/>
<protein>
    <submittedName>
        <fullName evidence="2">Uncharacterized protein</fullName>
    </submittedName>
</protein>
<sequence length="402" mass="44536">MHQPRIACTHACIGLRRLLLSNAPCRFSCCRTLSTQEGSQRAFFDVQTEEQQQQQREHEAIGLELQQTQDREGEVSNGAPRTRCAAIDDGATAGLDAAAAAAALAAAAAAAQGDDWIYEAKPGGPLHFAEHRRLLALADAAAAARDPAAAAGSSSSTINVNMDQHRNVSFPMVRYASAAQRRRQKECNRGQLLQQQCMQAAVTFGTAAERARVYRHLNNKEDKILFRRAELKAYLFFLSSHLPSVELRDLLKGFLEVYVHHMDEQQMIELLQLLQAPQHRPSQRQQQQQQQQQQDGELQSENNTSTAAAGGDATCWWGFKKPCNSPSSSSSSSSHSSSITRCCGCDGGEGQSLERLLLGRSVYRHSTPYKYQPAAATLQQHMLRLLLQLFTFQAFFKLYSQQ</sequence>
<dbReference type="EMBL" id="HG720318">
    <property type="protein sequence ID" value="CDJ59351.1"/>
    <property type="molecule type" value="Genomic_DNA"/>
</dbReference>
<reference evidence="2" key="2">
    <citation type="submission" date="2013-10" db="EMBL/GenBank/DDBJ databases">
        <authorList>
            <person name="Aslett M."/>
        </authorList>
    </citation>
    <scope>NUCLEOTIDE SEQUENCE [LARGE SCALE GENOMIC DNA]</scope>
    <source>
        <strain evidence="2">Weybridge</strain>
    </source>
</reference>
<dbReference type="OMA" id="HHMDEQQ"/>
<accession>U6M5P3</accession>
<feature type="region of interest" description="Disordered" evidence="1">
    <location>
        <begin position="279"/>
        <end position="307"/>
    </location>
</feature>
<evidence type="ECO:0000256" key="1">
    <source>
        <dbReference type="SAM" id="MobiDB-lite"/>
    </source>
</evidence>
<dbReference type="RefSeq" id="XP_013335999.1">
    <property type="nucleotide sequence ID" value="XM_013480545.1"/>
</dbReference>
<reference evidence="2" key="1">
    <citation type="submission" date="2013-10" db="EMBL/GenBank/DDBJ databases">
        <title>Genomic analysis of the causative agents of coccidiosis in chickens.</title>
        <authorList>
            <person name="Reid A.J."/>
            <person name="Blake D."/>
            <person name="Billington K."/>
            <person name="Browne H."/>
            <person name="Dunn M."/>
            <person name="Hung S."/>
            <person name="Kawahara F."/>
            <person name="Miranda-Saavedra D."/>
            <person name="Mourier T."/>
            <person name="Nagra H."/>
            <person name="Otto T.D."/>
            <person name="Rawlings N."/>
            <person name="Sanchez A."/>
            <person name="Sanders M."/>
            <person name="Subramaniam C."/>
            <person name="Tay Y."/>
            <person name="Dear P."/>
            <person name="Doerig C."/>
            <person name="Gruber A."/>
            <person name="Parkinson J."/>
            <person name="Shirley M."/>
            <person name="Wan K.L."/>
            <person name="Berriman M."/>
            <person name="Tomley F."/>
            <person name="Pain A."/>
        </authorList>
    </citation>
    <scope>NUCLEOTIDE SEQUENCE [LARGE SCALE GENOMIC DNA]</scope>
    <source>
        <strain evidence="2">Weybridge</strain>
    </source>
</reference>
<dbReference type="GeneID" id="25336143"/>
<evidence type="ECO:0000313" key="3">
    <source>
        <dbReference type="Proteomes" id="UP000030763"/>
    </source>
</evidence>
<dbReference type="Proteomes" id="UP000030763">
    <property type="component" value="Unassembled WGS sequence"/>
</dbReference>
<feature type="compositionally biased region" description="Low complexity" evidence="1">
    <location>
        <begin position="283"/>
        <end position="294"/>
    </location>
</feature>
<proteinExistence type="predicted"/>
<gene>
    <name evidence="2" type="ORF">EMWEY_00021570</name>
</gene>
<feature type="compositionally biased region" description="Polar residues" evidence="1">
    <location>
        <begin position="295"/>
        <end position="307"/>
    </location>
</feature>